<dbReference type="InterPro" id="IPR009000">
    <property type="entry name" value="Transl_B-barrel_sf"/>
</dbReference>
<dbReference type="OrthoDB" id="100256at2157"/>
<keyword evidence="3" id="KW-1185">Reference proteome</keyword>
<dbReference type="KEGG" id="tce:A3L02_00985"/>
<dbReference type="AlphaFoldDB" id="A0A218P4P2"/>
<dbReference type="GO" id="GO:0006412">
    <property type="term" value="P:translation"/>
    <property type="evidence" value="ECO:0007669"/>
    <property type="project" value="UniProtKB-KW"/>
</dbReference>
<dbReference type="GO" id="GO:0005525">
    <property type="term" value="F:GTP binding"/>
    <property type="evidence" value="ECO:0007669"/>
    <property type="project" value="UniProtKB-KW"/>
</dbReference>
<reference evidence="2 3" key="1">
    <citation type="submission" date="2016-03" db="EMBL/GenBank/DDBJ databases">
        <title>Complete genome sequence of Thermococcus celer.</title>
        <authorList>
            <person name="Oger P.M."/>
        </authorList>
    </citation>
    <scope>NUCLEOTIDE SEQUENCE [LARGE SCALE GENOMIC DNA]</scope>
    <source>
        <strain evidence="2 3">Vu 13</strain>
    </source>
</reference>
<accession>A0A218P4P2</accession>
<dbReference type="NCBIfam" id="NF041207">
    <property type="entry name" value="tRNA_bind_PBP11"/>
    <property type="match status" value="1"/>
</dbReference>
<gene>
    <name evidence="2" type="ORF">A3L02_00985</name>
</gene>
<dbReference type="SUPFAM" id="SSF50447">
    <property type="entry name" value="Translation proteins"/>
    <property type="match status" value="1"/>
</dbReference>
<dbReference type="EMBL" id="CP014854">
    <property type="protein sequence ID" value="ASI99883.1"/>
    <property type="molecule type" value="Genomic_DNA"/>
</dbReference>
<dbReference type="Gene3D" id="2.40.30.10">
    <property type="entry name" value="Translation factors"/>
    <property type="match status" value="1"/>
</dbReference>
<dbReference type="CDD" id="cd16265">
    <property type="entry name" value="Translation_Factor_II"/>
    <property type="match status" value="1"/>
</dbReference>
<sequence>MSILRRLLGKRDDNEIGVASRNPVGRFRVERSLKVSSRQVLIGEVIEGIIYTGYKVKGRAVSPIMKIERDHMEIDFAIAGDRVALMLEHEIPCEEGEGLEVYQS</sequence>
<name>A0A218P4P2_THECE</name>
<evidence type="ECO:0000259" key="1">
    <source>
        <dbReference type="Pfam" id="PF14578"/>
    </source>
</evidence>
<feature type="domain" description="Elongation factor Tu-type" evidence="1">
    <location>
        <begin position="23"/>
        <end position="97"/>
    </location>
</feature>
<evidence type="ECO:0000313" key="2">
    <source>
        <dbReference type="EMBL" id="ASI99883.1"/>
    </source>
</evidence>
<dbReference type="Pfam" id="PF14578">
    <property type="entry name" value="GTP_EFTU_D4"/>
    <property type="match status" value="1"/>
</dbReference>
<proteinExistence type="predicted"/>
<dbReference type="Proteomes" id="UP000197156">
    <property type="component" value="Chromosome"/>
</dbReference>
<organism evidence="2 3">
    <name type="scientific">Thermococcus celer Vu 13 = JCM 8558</name>
    <dbReference type="NCBI Taxonomy" id="1293037"/>
    <lineage>
        <taxon>Archaea</taxon>
        <taxon>Methanobacteriati</taxon>
        <taxon>Methanobacteriota</taxon>
        <taxon>Thermococci</taxon>
        <taxon>Thermococcales</taxon>
        <taxon>Thermococcaceae</taxon>
        <taxon>Thermococcus</taxon>
    </lineage>
</organism>
<dbReference type="InterPro" id="IPR029459">
    <property type="entry name" value="EFTU-type"/>
</dbReference>
<protein>
    <submittedName>
        <fullName evidence="2">Translation factor</fullName>
    </submittedName>
</protein>
<evidence type="ECO:0000313" key="3">
    <source>
        <dbReference type="Proteomes" id="UP000197156"/>
    </source>
</evidence>